<evidence type="ECO:0008006" key="10">
    <source>
        <dbReference type="Google" id="ProtNLM"/>
    </source>
</evidence>
<evidence type="ECO:0000256" key="1">
    <source>
        <dbReference type="ARBA" id="ARBA00009902"/>
    </source>
</evidence>
<gene>
    <name evidence="8" type="ORF">V5O48_007385</name>
</gene>
<reference evidence="8 9" key="1">
    <citation type="submission" date="2024-02" db="EMBL/GenBank/DDBJ databases">
        <title>A draft genome for the cacao thread blight pathogen Marasmius crinis-equi.</title>
        <authorList>
            <person name="Cohen S.P."/>
            <person name="Baruah I.K."/>
            <person name="Amoako-Attah I."/>
            <person name="Bukari Y."/>
            <person name="Meinhardt L.W."/>
            <person name="Bailey B.A."/>
        </authorList>
    </citation>
    <scope>NUCLEOTIDE SEQUENCE [LARGE SCALE GENOMIC DNA]</scope>
    <source>
        <strain evidence="8 9">GH-76</strain>
    </source>
</reference>
<dbReference type="SUPFAM" id="SSF75005">
    <property type="entry name" value="Arabinanase/levansucrase/invertase"/>
    <property type="match status" value="1"/>
</dbReference>
<evidence type="ECO:0000259" key="7">
    <source>
        <dbReference type="Pfam" id="PF08244"/>
    </source>
</evidence>
<dbReference type="Pfam" id="PF00251">
    <property type="entry name" value="Glyco_hydro_32N"/>
    <property type="match status" value="1"/>
</dbReference>
<keyword evidence="2 4" id="KW-0378">Hydrolase</keyword>
<dbReference type="Proteomes" id="UP001465976">
    <property type="component" value="Unassembled WGS sequence"/>
</dbReference>
<dbReference type="InterPro" id="IPR001362">
    <property type="entry name" value="Glyco_hydro_32"/>
</dbReference>
<dbReference type="CDD" id="cd18621">
    <property type="entry name" value="GH32_XdINV-like"/>
    <property type="match status" value="1"/>
</dbReference>
<dbReference type="SMART" id="SM00640">
    <property type="entry name" value="Glyco_32"/>
    <property type="match status" value="1"/>
</dbReference>
<name>A0ABR3FGW7_9AGAR</name>
<dbReference type="InterPro" id="IPR013189">
    <property type="entry name" value="Glyco_hydro_32_C"/>
</dbReference>
<keyword evidence="5" id="KW-0732">Signal</keyword>
<dbReference type="Pfam" id="PF08244">
    <property type="entry name" value="Glyco_hydro_32C"/>
    <property type="match status" value="1"/>
</dbReference>
<dbReference type="InterPro" id="IPR013148">
    <property type="entry name" value="Glyco_hydro_32_N"/>
</dbReference>
<sequence length="640" mass="69485">MAFFRLALLVSVFSGGVLSHKTTRAENIDYNAAPPNISALPDGTLFSTWRPKAHVLPPSGHVGDPTGHYVDPQTGLFHVGYLYTIFGNDTIPGGAASATTADFVTYKDIASPDPRFIKPGGINDPIAVFDGTVIAEGYQGKPTFLYTAVSFLPITWTKPYIPGSEAQAIAVSEDGGRNFTKLERGPVIASAPFGLNVTGWRDPFSFQDAEFDQLLGSKNDTWYIVVSGGEHDVGPAQFLYRQYDSDLLQWEYLGRLWRESANTTWGDGTWAGRWGFNFEVSNIFRIGSQGAQADGTLFSLVGTEGGKYSVQGGRAQLWAAGDLNPPTNETASFNVSMAGILDWGAAAYAAAGKLVPASSKASQSSGAPDRFVVWHWLTGTFYDSVSFPVKAQGWDSSLLTPRELYVETISNVVDSAAVRETGSWKITTDSSTSGTVNIETLGIRPVREAIAAYKNQAANTFIEPDRTLNGTNSTSVSFTQALPDTKHYVLSASLSFPAEARNSSSLRAGFRILTSEHESTTIYYQFSNESIVVDRSNSTAVAATTNGIDTRNEAGKFRLWNILDASTGSANMESLDLQIIVDNSIVEIFANNRFALSTWVLPWYNASKGISFYYEGDGVKVSYRNITVHEGLVNAWPDRI</sequence>
<proteinExistence type="inferred from homology"/>
<dbReference type="InterPro" id="IPR013320">
    <property type="entry name" value="ConA-like_dom_sf"/>
</dbReference>
<organism evidence="8 9">
    <name type="scientific">Marasmius crinis-equi</name>
    <dbReference type="NCBI Taxonomy" id="585013"/>
    <lineage>
        <taxon>Eukaryota</taxon>
        <taxon>Fungi</taxon>
        <taxon>Dikarya</taxon>
        <taxon>Basidiomycota</taxon>
        <taxon>Agaricomycotina</taxon>
        <taxon>Agaricomycetes</taxon>
        <taxon>Agaricomycetidae</taxon>
        <taxon>Agaricales</taxon>
        <taxon>Marasmiineae</taxon>
        <taxon>Marasmiaceae</taxon>
        <taxon>Marasmius</taxon>
    </lineage>
</organism>
<protein>
    <recommendedName>
        <fullName evidence="10">Glycoside hydrolase family 32 protein</fullName>
    </recommendedName>
</protein>
<evidence type="ECO:0000256" key="4">
    <source>
        <dbReference type="RuleBase" id="RU362110"/>
    </source>
</evidence>
<keyword evidence="3 4" id="KW-0326">Glycosidase</keyword>
<comment type="caution">
    <text evidence="8">The sequence shown here is derived from an EMBL/GenBank/DDBJ whole genome shotgun (WGS) entry which is preliminary data.</text>
</comment>
<dbReference type="PANTHER" id="PTHR42800:SF3">
    <property type="entry name" value="GLYCOSYL HYDROLASE FAMILY 32 N-TERMINAL DOMAIN-CONTAINING PROTEIN"/>
    <property type="match status" value="1"/>
</dbReference>
<feature type="signal peptide" evidence="5">
    <location>
        <begin position="1"/>
        <end position="19"/>
    </location>
</feature>
<dbReference type="PANTHER" id="PTHR42800">
    <property type="entry name" value="EXOINULINASE INUD (AFU_ORTHOLOGUE AFUA_5G00480)"/>
    <property type="match status" value="1"/>
</dbReference>
<feature type="domain" description="Glycosyl hydrolase family 32 N-terminal" evidence="6">
    <location>
        <begin position="54"/>
        <end position="408"/>
    </location>
</feature>
<evidence type="ECO:0000256" key="5">
    <source>
        <dbReference type="SAM" id="SignalP"/>
    </source>
</evidence>
<accession>A0ABR3FGW7</accession>
<evidence type="ECO:0000313" key="9">
    <source>
        <dbReference type="Proteomes" id="UP001465976"/>
    </source>
</evidence>
<comment type="similarity">
    <text evidence="1 4">Belongs to the glycosyl hydrolase 32 family.</text>
</comment>
<dbReference type="InterPro" id="IPR023296">
    <property type="entry name" value="Glyco_hydro_beta-prop_sf"/>
</dbReference>
<keyword evidence="9" id="KW-1185">Reference proteome</keyword>
<dbReference type="Gene3D" id="2.115.10.20">
    <property type="entry name" value="Glycosyl hydrolase domain, family 43"/>
    <property type="match status" value="1"/>
</dbReference>
<dbReference type="SUPFAM" id="SSF49899">
    <property type="entry name" value="Concanavalin A-like lectins/glucanases"/>
    <property type="match status" value="1"/>
</dbReference>
<feature type="domain" description="Glycosyl hydrolase family 32 C-terminal" evidence="7">
    <location>
        <begin position="453"/>
        <end position="629"/>
    </location>
</feature>
<dbReference type="EMBL" id="JBAHYK010000385">
    <property type="protein sequence ID" value="KAL0574573.1"/>
    <property type="molecule type" value="Genomic_DNA"/>
</dbReference>
<evidence type="ECO:0000256" key="2">
    <source>
        <dbReference type="ARBA" id="ARBA00022801"/>
    </source>
</evidence>
<dbReference type="Gene3D" id="2.60.120.560">
    <property type="entry name" value="Exo-inulinase, domain 1"/>
    <property type="match status" value="1"/>
</dbReference>
<evidence type="ECO:0000313" key="8">
    <source>
        <dbReference type="EMBL" id="KAL0574573.1"/>
    </source>
</evidence>
<feature type="chain" id="PRO_5047247324" description="Glycoside hydrolase family 32 protein" evidence="5">
    <location>
        <begin position="20"/>
        <end position="640"/>
    </location>
</feature>
<evidence type="ECO:0000259" key="6">
    <source>
        <dbReference type="Pfam" id="PF00251"/>
    </source>
</evidence>
<evidence type="ECO:0000256" key="3">
    <source>
        <dbReference type="ARBA" id="ARBA00023295"/>
    </source>
</evidence>